<feature type="transmembrane region" description="Helical" evidence="1">
    <location>
        <begin position="71"/>
        <end position="95"/>
    </location>
</feature>
<organism evidence="3 4">
    <name type="scientific">Litomosoides sigmodontis</name>
    <name type="common">Filarial nematode worm</name>
    <dbReference type="NCBI Taxonomy" id="42156"/>
    <lineage>
        <taxon>Eukaryota</taxon>
        <taxon>Metazoa</taxon>
        <taxon>Ecdysozoa</taxon>
        <taxon>Nematoda</taxon>
        <taxon>Chromadorea</taxon>
        <taxon>Rhabditida</taxon>
        <taxon>Spirurina</taxon>
        <taxon>Spiruromorpha</taxon>
        <taxon>Filarioidea</taxon>
        <taxon>Onchocercidae</taxon>
        <taxon>Litomosoides</taxon>
    </lineage>
</organism>
<keyword evidence="2" id="KW-0732">Signal</keyword>
<evidence type="ECO:0000313" key="3">
    <source>
        <dbReference type="EMBL" id="VDK72472.1"/>
    </source>
</evidence>
<evidence type="ECO:0008006" key="5">
    <source>
        <dbReference type="Google" id="ProtNLM"/>
    </source>
</evidence>
<dbReference type="OMA" id="ACCRRFN"/>
<protein>
    <recommendedName>
        <fullName evidence="5">Caveolin</fullName>
    </recommendedName>
</protein>
<feature type="signal peptide" evidence="2">
    <location>
        <begin position="1"/>
        <end position="20"/>
    </location>
</feature>
<name>A0A3P6S976_LITSI</name>
<dbReference type="Proteomes" id="UP000277928">
    <property type="component" value="Unassembled WGS sequence"/>
</dbReference>
<gene>
    <name evidence="3" type="ORF">NLS_LOCUS1789</name>
</gene>
<keyword evidence="1" id="KW-1133">Transmembrane helix</keyword>
<evidence type="ECO:0000256" key="2">
    <source>
        <dbReference type="SAM" id="SignalP"/>
    </source>
</evidence>
<evidence type="ECO:0000313" key="4">
    <source>
        <dbReference type="Proteomes" id="UP000277928"/>
    </source>
</evidence>
<evidence type="ECO:0000256" key="1">
    <source>
        <dbReference type="SAM" id="Phobius"/>
    </source>
</evidence>
<proteinExistence type="predicted"/>
<dbReference type="EMBL" id="UYRX01000070">
    <property type="protein sequence ID" value="VDK72472.1"/>
    <property type="molecule type" value="Genomic_DNA"/>
</dbReference>
<dbReference type="OrthoDB" id="5815623at2759"/>
<reference evidence="3 4" key="1">
    <citation type="submission" date="2018-08" db="EMBL/GenBank/DDBJ databases">
        <authorList>
            <person name="Laetsch R D."/>
            <person name="Stevens L."/>
            <person name="Kumar S."/>
            <person name="Blaxter L. M."/>
        </authorList>
    </citation>
    <scope>NUCLEOTIDE SEQUENCE [LARGE SCALE GENOMIC DNA]</scope>
</reference>
<keyword evidence="1" id="KW-0812">Transmembrane</keyword>
<dbReference type="AlphaFoldDB" id="A0A3P6S976"/>
<feature type="chain" id="PRO_5018125109" description="Caveolin" evidence="2">
    <location>
        <begin position="21"/>
        <end position="154"/>
    </location>
</feature>
<sequence>MKIIKILMPAIVILVARSQAARHKNAYLDDWDAEQDWTSHFPPCRTHFMFTFSPCEPKTKMLACCRRFNPFVLFLLLLLSLIAIAAVPVLMLWVICPPWRVLCECCLCCACCAIDENGNFIHFSEEEEKATEEFDIKTEEHSSIMSRLETVSKK</sequence>
<accession>A0A3P6S976</accession>
<keyword evidence="1" id="KW-0472">Membrane</keyword>
<keyword evidence="4" id="KW-1185">Reference proteome</keyword>